<proteinExistence type="inferred from homology"/>
<evidence type="ECO:0000256" key="1">
    <source>
        <dbReference type="ARBA" id="ARBA00022692"/>
    </source>
</evidence>
<evidence type="ECO:0000256" key="6">
    <source>
        <dbReference type="SAM" id="Phobius"/>
    </source>
</evidence>
<keyword evidence="2 6" id="KW-1133">Transmembrane helix</keyword>
<dbReference type="PANTHER" id="PTHR32089">
    <property type="entry name" value="METHYL-ACCEPTING CHEMOTAXIS PROTEIN MCPB"/>
    <property type="match status" value="1"/>
</dbReference>
<reference evidence="9" key="2">
    <citation type="submission" date="2022-09" db="EMBL/GenBank/DDBJ databases">
        <title>Biosynthetic gene clusters of Dactylosporangioum fulvum.</title>
        <authorList>
            <person name="Caradec T."/>
        </authorList>
    </citation>
    <scope>NUCLEOTIDE SEQUENCE</scope>
    <source>
        <strain evidence="9">NRRL B-16292</strain>
    </source>
</reference>
<evidence type="ECO:0000313" key="9">
    <source>
        <dbReference type="EMBL" id="UWP87069.1"/>
    </source>
</evidence>
<keyword evidence="3 5" id="KW-0807">Transducer</keyword>
<evidence type="ECO:0000259" key="7">
    <source>
        <dbReference type="PROSITE" id="PS50111"/>
    </source>
</evidence>
<feature type="transmembrane region" description="Helical" evidence="6">
    <location>
        <begin position="190"/>
        <end position="209"/>
    </location>
</feature>
<dbReference type="InterPro" id="IPR004089">
    <property type="entry name" value="MCPsignal_dom"/>
</dbReference>
<dbReference type="Gene3D" id="1.10.287.950">
    <property type="entry name" value="Methyl-accepting chemotaxis protein"/>
    <property type="match status" value="1"/>
</dbReference>
<dbReference type="InterPro" id="IPR004090">
    <property type="entry name" value="Chemotax_Me-accpt_rcpt"/>
</dbReference>
<evidence type="ECO:0000259" key="8">
    <source>
        <dbReference type="PROSITE" id="PS50885"/>
    </source>
</evidence>
<accession>A0ABY5WC86</accession>
<feature type="transmembrane region" description="Helical" evidence="6">
    <location>
        <begin position="13"/>
        <end position="40"/>
    </location>
</feature>
<dbReference type="Pfam" id="PF00672">
    <property type="entry name" value="HAMP"/>
    <property type="match status" value="1"/>
</dbReference>
<dbReference type="SUPFAM" id="SSF58104">
    <property type="entry name" value="Methyl-accepting chemotaxis protein (MCP) signaling domain"/>
    <property type="match status" value="1"/>
</dbReference>
<evidence type="ECO:0000256" key="4">
    <source>
        <dbReference type="ARBA" id="ARBA00029447"/>
    </source>
</evidence>
<name>A0ABY5WC86_9ACTN</name>
<dbReference type="PRINTS" id="PR00260">
    <property type="entry name" value="CHEMTRNSDUCR"/>
</dbReference>
<dbReference type="RefSeq" id="WP_259866880.1">
    <property type="nucleotide sequence ID" value="NZ_BAAAST010000071.1"/>
</dbReference>
<feature type="domain" description="HAMP" evidence="8">
    <location>
        <begin position="211"/>
        <end position="263"/>
    </location>
</feature>
<organism evidence="9 10">
    <name type="scientific">Dactylosporangium fulvum</name>
    <dbReference type="NCBI Taxonomy" id="53359"/>
    <lineage>
        <taxon>Bacteria</taxon>
        <taxon>Bacillati</taxon>
        <taxon>Actinomycetota</taxon>
        <taxon>Actinomycetes</taxon>
        <taxon>Micromonosporales</taxon>
        <taxon>Micromonosporaceae</taxon>
        <taxon>Dactylosporangium</taxon>
    </lineage>
</organism>
<evidence type="ECO:0000256" key="5">
    <source>
        <dbReference type="PROSITE-ProRule" id="PRU00284"/>
    </source>
</evidence>
<feature type="domain" description="Methyl-accepting transducer" evidence="7">
    <location>
        <begin position="282"/>
        <end position="511"/>
    </location>
</feature>
<keyword evidence="1 6" id="KW-0812">Transmembrane</keyword>
<evidence type="ECO:0000256" key="3">
    <source>
        <dbReference type="ARBA" id="ARBA00023224"/>
    </source>
</evidence>
<dbReference type="InterPro" id="IPR024478">
    <property type="entry name" value="HlyB_4HB_MCP"/>
</dbReference>
<dbReference type="Pfam" id="PF00015">
    <property type="entry name" value="MCPsignal"/>
    <property type="match status" value="1"/>
</dbReference>
<dbReference type="PROSITE" id="PS50111">
    <property type="entry name" value="CHEMOTAXIS_TRANSDUC_2"/>
    <property type="match status" value="1"/>
</dbReference>
<gene>
    <name evidence="9" type="ORF">Dfulv_23640</name>
</gene>
<dbReference type="PANTHER" id="PTHR32089:SF112">
    <property type="entry name" value="LYSOZYME-LIKE PROTEIN-RELATED"/>
    <property type="match status" value="1"/>
</dbReference>
<dbReference type="SMART" id="SM00304">
    <property type="entry name" value="HAMP"/>
    <property type="match status" value="2"/>
</dbReference>
<dbReference type="Proteomes" id="UP001059617">
    <property type="component" value="Chromosome"/>
</dbReference>
<dbReference type="InterPro" id="IPR003660">
    <property type="entry name" value="HAMP_dom"/>
</dbReference>
<dbReference type="EMBL" id="CP073720">
    <property type="protein sequence ID" value="UWP87069.1"/>
    <property type="molecule type" value="Genomic_DNA"/>
</dbReference>
<dbReference type="CDD" id="cd06225">
    <property type="entry name" value="HAMP"/>
    <property type="match status" value="1"/>
</dbReference>
<evidence type="ECO:0000313" key="10">
    <source>
        <dbReference type="Proteomes" id="UP001059617"/>
    </source>
</evidence>
<keyword evidence="10" id="KW-1185">Reference proteome</keyword>
<dbReference type="SMART" id="SM00283">
    <property type="entry name" value="MA"/>
    <property type="match status" value="1"/>
</dbReference>
<comment type="similarity">
    <text evidence="4">Belongs to the methyl-accepting chemotaxis (MCP) protein family.</text>
</comment>
<reference evidence="9" key="1">
    <citation type="submission" date="2021-04" db="EMBL/GenBank/DDBJ databases">
        <authorList>
            <person name="Hartkoorn R.C."/>
            <person name="Beaudoing E."/>
            <person name="Hot D."/>
        </authorList>
    </citation>
    <scope>NUCLEOTIDE SEQUENCE</scope>
    <source>
        <strain evidence="9">NRRL B-16292</strain>
    </source>
</reference>
<sequence length="526" mass="55100">MKVVADLRTGAKIGLIVAVLAVAAVVVGTISISSLASVYLKGQQINEQSLQPSLELAKVRDLAMQSRLYLRDAVLAVDDAATRQAVQRMHDTDRELEATVAVYHSRSAAPAEVERFTALWKQYQELRNTKLLPTADTNDYATFVRVSADEVAPLAVNALEFLDKASVAEQAKATRTVAAAKSAYVNARSLVVTILAAGILVGLILAYFVTRLVVRPLRRVSALLERVAEGDLTETAGITSRDEIGQMAGALDRANARTRTVIQAFNATAHTLVDSVAQLTATGDRITEAANNASGQADLVSSAAEQVSTNVQTVAASSEEMTASISEIARNATDAARVASTAVHSAEAANATVAKLGESSEQVGNVIKVITSIAEQTNLLALNATIEAARAGDAGKGFAVVASEVKDLAQETAKATDDIAVRIEAIQNDISGAVNAIADISSVIGQIDQFQTTIAAAVEQQTATTQEIGRNIAEAAIGSSTIAQNILGVAGAAQTTNVGITESRHTTAELARMSTELRELVGQFRV</sequence>
<dbReference type="Pfam" id="PF12729">
    <property type="entry name" value="4HB_MCP_1"/>
    <property type="match status" value="1"/>
</dbReference>
<protein>
    <submittedName>
        <fullName evidence="9">Methyl-accepting chemotaxis protein</fullName>
    </submittedName>
</protein>
<dbReference type="PROSITE" id="PS50885">
    <property type="entry name" value="HAMP"/>
    <property type="match status" value="1"/>
</dbReference>
<keyword evidence="6" id="KW-0472">Membrane</keyword>
<evidence type="ECO:0000256" key="2">
    <source>
        <dbReference type="ARBA" id="ARBA00022989"/>
    </source>
</evidence>